<feature type="chain" id="PRO_5043608327" description="Lipase" evidence="4">
    <location>
        <begin position="25"/>
        <end position="418"/>
    </location>
</feature>
<evidence type="ECO:0000256" key="2">
    <source>
        <dbReference type="PIRNR" id="PIRNR000862"/>
    </source>
</evidence>
<evidence type="ECO:0000259" key="5">
    <source>
        <dbReference type="Pfam" id="PF04083"/>
    </source>
</evidence>
<dbReference type="GO" id="GO:0016788">
    <property type="term" value="F:hydrolase activity, acting on ester bonds"/>
    <property type="evidence" value="ECO:0007669"/>
    <property type="project" value="InterPro"/>
</dbReference>
<keyword evidence="2" id="KW-0442">Lipid degradation</keyword>
<dbReference type="InterPro" id="IPR025483">
    <property type="entry name" value="Lipase_euk"/>
</dbReference>
<dbReference type="InterPro" id="IPR029058">
    <property type="entry name" value="AB_hydrolase_fold"/>
</dbReference>
<sequence length="418" mass="46414">MANNFRLVYIALLCLGLIVEGVFGIRTSPESSSIYQEKVIIAETEASPADSEGICASLVKPNGYECEEHQVTTEDGYILSLQRMPEGRTGSGGTKGPVLLQHGLIMDGITWLLNSPDQSLAYILADVGYDVWIANSRGTKWSRGHTSLSPDDPAYWDWTWDALVEFDLPATFQYVFYQTGQKMNYVGHSLGTLIALGSFSKLKLLDKLNAAAMLSPIAYMSQITSPITKTAAQNFAAETYYWLGLHEFNPKGVAVAELLKTICKNPDINCYDLMTAFTGENCCLNSSTTERFLDHEPQPTATRNMIHLSQMIRTGTIAMYDYGSDEDNIKHYGQPKPPVYNMSNIPNDLPLFLSYGGKDALSDVNDVDSLRDSLKYHDADKLTVQYINDYAHADFVMAVNAKQVVYDPLISFFKLSSN</sequence>
<evidence type="ECO:0000313" key="6">
    <source>
        <dbReference type="EMBL" id="KAG9455103.1"/>
    </source>
</evidence>
<keyword evidence="2" id="KW-0378">Hydrolase</keyword>
<feature type="domain" description="Partial AB-hydrolase lipase" evidence="5">
    <location>
        <begin position="57"/>
        <end position="114"/>
    </location>
</feature>
<protein>
    <recommendedName>
        <fullName evidence="2">Lipase</fullName>
    </recommendedName>
</protein>
<dbReference type="Gene3D" id="3.40.50.1820">
    <property type="entry name" value="alpha/beta hydrolase"/>
    <property type="match status" value="1"/>
</dbReference>
<dbReference type="GO" id="GO:0016042">
    <property type="term" value="P:lipid catabolic process"/>
    <property type="evidence" value="ECO:0007669"/>
    <property type="project" value="UniProtKB-KW"/>
</dbReference>
<dbReference type="InterPro" id="IPR006693">
    <property type="entry name" value="AB_hydrolase_lipase"/>
</dbReference>
<evidence type="ECO:0000256" key="4">
    <source>
        <dbReference type="SAM" id="SignalP"/>
    </source>
</evidence>
<keyword evidence="4" id="KW-0732">Signal</keyword>
<dbReference type="PIRSF" id="PIRSF000862">
    <property type="entry name" value="Steryl_ester_lip"/>
    <property type="match status" value="1"/>
</dbReference>
<feature type="active site" description="Charge relay system" evidence="3">
    <location>
        <position position="392"/>
    </location>
</feature>
<keyword evidence="2" id="KW-0443">Lipid metabolism</keyword>
<feature type="signal peptide" evidence="4">
    <location>
        <begin position="1"/>
        <end position="24"/>
    </location>
</feature>
<organism evidence="6 7">
    <name type="scientific">Aristolochia fimbriata</name>
    <name type="common">White veined hardy Dutchman's pipe vine</name>
    <dbReference type="NCBI Taxonomy" id="158543"/>
    <lineage>
        <taxon>Eukaryota</taxon>
        <taxon>Viridiplantae</taxon>
        <taxon>Streptophyta</taxon>
        <taxon>Embryophyta</taxon>
        <taxon>Tracheophyta</taxon>
        <taxon>Spermatophyta</taxon>
        <taxon>Magnoliopsida</taxon>
        <taxon>Magnoliidae</taxon>
        <taxon>Piperales</taxon>
        <taxon>Aristolochiaceae</taxon>
        <taxon>Aristolochia</taxon>
    </lineage>
</organism>
<accession>A0AAV7F6B9</accession>
<dbReference type="PANTHER" id="PTHR11005">
    <property type="entry name" value="LYSOSOMAL ACID LIPASE-RELATED"/>
    <property type="match status" value="1"/>
</dbReference>
<gene>
    <name evidence="6" type="ORF">H6P81_008007</name>
</gene>
<dbReference type="Pfam" id="PF04083">
    <property type="entry name" value="Abhydro_lipase"/>
    <property type="match status" value="1"/>
</dbReference>
<feature type="active site" description="Charge relay system" evidence="3">
    <location>
        <position position="359"/>
    </location>
</feature>
<proteinExistence type="inferred from homology"/>
<keyword evidence="7" id="KW-1185">Reference proteome</keyword>
<dbReference type="AlphaFoldDB" id="A0AAV7F6B9"/>
<reference evidence="6 7" key="1">
    <citation type="submission" date="2021-07" db="EMBL/GenBank/DDBJ databases">
        <title>The Aristolochia fimbriata genome: insights into angiosperm evolution, floral development and chemical biosynthesis.</title>
        <authorList>
            <person name="Jiao Y."/>
        </authorList>
    </citation>
    <scope>NUCLEOTIDE SEQUENCE [LARGE SCALE GENOMIC DNA]</scope>
    <source>
        <strain evidence="6">IBCAS-2021</strain>
        <tissue evidence="6">Leaf</tissue>
    </source>
</reference>
<dbReference type="EMBL" id="JAINDJ010000003">
    <property type="protein sequence ID" value="KAG9455103.1"/>
    <property type="molecule type" value="Genomic_DNA"/>
</dbReference>
<dbReference type="SUPFAM" id="SSF53474">
    <property type="entry name" value="alpha/beta-Hydrolases"/>
    <property type="match status" value="1"/>
</dbReference>
<feature type="active site" description="Nucleophile" evidence="3">
    <location>
        <position position="189"/>
    </location>
</feature>
<comment type="caution">
    <text evidence="6">The sequence shown here is derived from an EMBL/GenBank/DDBJ whole genome shotgun (WGS) entry which is preliminary data.</text>
</comment>
<dbReference type="FunFam" id="3.40.50.1820:FF:000126">
    <property type="entry name" value="Lipase"/>
    <property type="match status" value="1"/>
</dbReference>
<dbReference type="Proteomes" id="UP000825729">
    <property type="component" value="Unassembled WGS sequence"/>
</dbReference>
<evidence type="ECO:0000256" key="3">
    <source>
        <dbReference type="PIRSR" id="PIRSR000862-1"/>
    </source>
</evidence>
<evidence type="ECO:0000313" key="7">
    <source>
        <dbReference type="Proteomes" id="UP000825729"/>
    </source>
</evidence>
<comment type="similarity">
    <text evidence="1 2">Belongs to the AB hydrolase superfamily. Lipase family.</text>
</comment>
<name>A0AAV7F6B9_ARIFI</name>
<evidence type="ECO:0000256" key="1">
    <source>
        <dbReference type="ARBA" id="ARBA00010701"/>
    </source>
</evidence>